<protein>
    <submittedName>
        <fullName evidence="2">Z1 domain-containing protein</fullName>
    </submittedName>
</protein>
<dbReference type="RefSeq" id="WP_264462929.1">
    <property type="nucleotide sequence ID" value="NZ_JAOXJG010000027.1"/>
</dbReference>
<dbReference type="Proteomes" id="UP001060566">
    <property type="component" value="Unassembled WGS sequence"/>
</dbReference>
<sequence length="895" mass="101850">MDQVICEKFLLLVDEGYTFFKNIGFDNPLEEAIESARKRIIQQYGELDKQEWDGLYLKAYSEYGPISVSKAAIMRSKKNIPWFQGKNPMYSYYWYRYEQYLKNNKNWSPETIATIDSTTNDILKSIGDPTSTKGFDLRGLVLGHVQSGKTANFTGLINKAFDVGYKLVIVLAGMHNDLRSQTQLRLEREVVGTVDTITGDKKGVAIIRNDKTLIETWTTVQEDISTNNTIGIKNLEKPILVVVKKQKDVLKRLIESLGTSIAHSEISPPVLIIDDEADQASVDSSGKNGEDPSKINQQIRELLNLFKQKSYVGYTATPFANLLIKADVNHNEIGKDLYPKDFAIALPKPNGYCGPDEYFNTTGYIEDDKPMFIRYLDVEDITVLNKMRKKDDANLFMEVPKSMEEAILSFLISIAIRNLRGQKGEHNSMLIHTSRFTDVQNSMCGVVEEFYKKLANDLLYNLKSRYIAKLKGIYENDFLEVQSSFEYSFEFPVFQWEEVYKEIKGVVSKVEVMEINGESEDALEYDKYKENGLYVIAIGGNKLSRGLTLEGLTISYYYRGSSMYDTLMQMGRWFGFRNGYMDLCRIYTSDEIAENFEYLVRVMSDLRKEFDKLAEEDITPEEYALRMLKHPTMKVTSPAKMWTAETLFNYAGTMQQTRSFGDNKEFYLNNMEATVRLINNVEQEFETKNPGGNGTKYHIAKNIPSQLIIDFLKDYQTLSSARIVNSKKIADYITGMNREGLLEKFNIAIVDITRSTLKRQKTIENGITEWKVNFGKLSIESAVIRSIDRDKSKITGVVDLGAIVAADQEFVDIDIETKPKDKSVYQKLRANGNPLLLVYPLHPQVKAFKKLDVNFSEELVPIGLAFSFPVPDTVGTDGVYISNSTVGEVEGVTND</sequence>
<proteinExistence type="predicted"/>
<dbReference type="InterPro" id="IPR027417">
    <property type="entry name" value="P-loop_NTPase"/>
</dbReference>
<dbReference type="Gene3D" id="3.40.50.300">
    <property type="entry name" value="P-loop containing nucleotide triphosphate hydrolases"/>
    <property type="match status" value="1"/>
</dbReference>
<comment type="caution">
    <text evidence="2">The sequence shown here is derived from an EMBL/GenBank/DDBJ whole genome shotgun (WGS) entry which is preliminary data.</text>
</comment>
<dbReference type="Pfam" id="PF10593">
    <property type="entry name" value="Z1"/>
    <property type="match status" value="1"/>
</dbReference>
<organism evidence="2 3">
    <name type="scientific">Bacillus pretiosus</name>
    <dbReference type="NCBI Taxonomy" id="2983392"/>
    <lineage>
        <taxon>Bacteria</taxon>
        <taxon>Bacillati</taxon>
        <taxon>Bacillota</taxon>
        <taxon>Bacilli</taxon>
        <taxon>Bacillales</taxon>
        <taxon>Bacillaceae</taxon>
        <taxon>Bacillus</taxon>
    </lineage>
</organism>
<dbReference type="SUPFAM" id="SSF52540">
    <property type="entry name" value="P-loop containing nucleoside triphosphate hydrolases"/>
    <property type="match status" value="1"/>
</dbReference>
<keyword evidence="3" id="KW-1185">Reference proteome</keyword>
<dbReference type="InterPro" id="IPR018310">
    <property type="entry name" value="Put_endonuclease_Z1-dom"/>
</dbReference>
<gene>
    <name evidence="2" type="ORF">NGM45_23810</name>
</gene>
<evidence type="ECO:0000313" key="2">
    <source>
        <dbReference type="EMBL" id="MCW1242056.1"/>
    </source>
</evidence>
<name>A0ABT3EZT0_9BACI</name>
<reference evidence="2" key="1">
    <citation type="submission" date="2022-10" db="EMBL/GenBank/DDBJ databases">
        <title>De novo draft assembly of the Pseudomonas pretiosus genome isolated from the plants rhizorohere.</title>
        <authorList>
            <person name="Robas M."/>
            <person name="Fernandez V.M."/>
            <person name="Provanza A."/>
            <person name="Jimenez P.A."/>
        </authorList>
    </citation>
    <scope>NUCLEOTIDE SEQUENCE</scope>
    <source>
        <strain evidence="2">SAICEU11T</strain>
    </source>
</reference>
<feature type="domain" description="Putative endonuclease Z1" evidence="1">
    <location>
        <begin position="402"/>
        <end position="631"/>
    </location>
</feature>
<dbReference type="EMBL" id="JAOXJG010000027">
    <property type="protein sequence ID" value="MCW1242056.1"/>
    <property type="molecule type" value="Genomic_DNA"/>
</dbReference>
<dbReference type="GeneID" id="301200918"/>
<evidence type="ECO:0000259" key="1">
    <source>
        <dbReference type="Pfam" id="PF10593"/>
    </source>
</evidence>
<accession>A0ABT3EZT0</accession>
<evidence type="ECO:0000313" key="3">
    <source>
        <dbReference type="Proteomes" id="UP001060566"/>
    </source>
</evidence>